<keyword evidence="2" id="KW-1185">Reference proteome</keyword>
<protein>
    <submittedName>
        <fullName evidence="1">Uncharacterized protein</fullName>
    </submittedName>
</protein>
<comment type="caution">
    <text evidence="1">The sequence shown here is derived from an EMBL/GenBank/DDBJ whole genome shotgun (WGS) entry which is preliminary data.</text>
</comment>
<dbReference type="Proteomes" id="UP001155241">
    <property type="component" value="Unassembled WGS sequence"/>
</dbReference>
<evidence type="ECO:0000313" key="2">
    <source>
        <dbReference type="Proteomes" id="UP001155241"/>
    </source>
</evidence>
<dbReference type="RefSeq" id="WP_252851708.1">
    <property type="nucleotide sequence ID" value="NZ_JAMXLR010000024.1"/>
</dbReference>
<accession>A0A9X2F7E7</accession>
<name>A0A9X2F7E7_9BACT</name>
<sequence>MWYADDPRIEQVAGIAARHQLAVDTLLFVVDLLHTAPQYSGDEPGDAYDMPRHTSAMEVCRAVPLYARALFQSEWKVALRDMGLIDSSDLGKVVYLLVEERQLEAEAGDRPEDFDGVCRFVDA</sequence>
<evidence type="ECO:0000313" key="1">
    <source>
        <dbReference type="EMBL" id="MCO6043605.1"/>
    </source>
</evidence>
<organism evidence="1 2">
    <name type="scientific">Aeoliella straminimaris</name>
    <dbReference type="NCBI Taxonomy" id="2954799"/>
    <lineage>
        <taxon>Bacteria</taxon>
        <taxon>Pseudomonadati</taxon>
        <taxon>Planctomycetota</taxon>
        <taxon>Planctomycetia</taxon>
        <taxon>Pirellulales</taxon>
        <taxon>Lacipirellulaceae</taxon>
        <taxon>Aeoliella</taxon>
    </lineage>
</organism>
<proteinExistence type="predicted"/>
<dbReference type="AlphaFoldDB" id="A0A9X2F7E7"/>
<reference evidence="1" key="1">
    <citation type="submission" date="2022-06" db="EMBL/GenBank/DDBJ databases">
        <title>Aeoliella straminimaris, a novel planctomycete from sediments.</title>
        <authorList>
            <person name="Vitorino I.R."/>
            <person name="Lage O.M."/>
        </authorList>
    </citation>
    <scope>NUCLEOTIDE SEQUENCE</scope>
    <source>
        <strain evidence="1">ICT_H6.2</strain>
    </source>
</reference>
<dbReference type="EMBL" id="JAMXLR010000024">
    <property type="protein sequence ID" value="MCO6043605.1"/>
    <property type="molecule type" value="Genomic_DNA"/>
</dbReference>
<gene>
    <name evidence="1" type="ORF">NG895_06770</name>
</gene>